<keyword evidence="2" id="KW-1185">Reference proteome</keyword>
<accession>A0ABN8NUX2</accession>
<gene>
    <name evidence="1" type="ORF">PLOB_00027301</name>
</gene>
<sequence length="204" mass="23491">MNCFDRNRCHLGWVNLWDDKDLLGSEVPDHQDHGRPNKPMNFFHLIYHDLSDLGSLILIRIVSKSSLLIICMPREISKHRTGQPINQRSVVTKFLACHVEETRAGMEAEPLLFFPSTKYPGFVDQISDWKLVEDTTCMKYWIPYGGWMLVYDRIPMKAELVEGVVVVLANFLVCYEDESRAGMEAEPSCLDLPNLSDIILPHHF</sequence>
<dbReference type="Proteomes" id="UP001159405">
    <property type="component" value="Unassembled WGS sequence"/>
</dbReference>
<name>A0ABN8NUX2_9CNID</name>
<dbReference type="EMBL" id="CALNXK010000033">
    <property type="protein sequence ID" value="CAH3119329.1"/>
    <property type="molecule type" value="Genomic_DNA"/>
</dbReference>
<reference evidence="1 2" key="1">
    <citation type="submission" date="2022-05" db="EMBL/GenBank/DDBJ databases">
        <authorList>
            <consortium name="Genoscope - CEA"/>
            <person name="William W."/>
        </authorList>
    </citation>
    <scope>NUCLEOTIDE SEQUENCE [LARGE SCALE GENOMIC DNA]</scope>
</reference>
<evidence type="ECO:0000313" key="2">
    <source>
        <dbReference type="Proteomes" id="UP001159405"/>
    </source>
</evidence>
<evidence type="ECO:0000313" key="1">
    <source>
        <dbReference type="EMBL" id="CAH3119329.1"/>
    </source>
</evidence>
<organism evidence="1 2">
    <name type="scientific">Porites lobata</name>
    <dbReference type="NCBI Taxonomy" id="104759"/>
    <lineage>
        <taxon>Eukaryota</taxon>
        <taxon>Metazoa</taxon>
        <taxon>Cnidaria</taxon>
        <taxon>Anthozoa</taxon>
        <taxon>Hexacorallia</taxon>
        <taxon>Scleractinia</taxon>
        <taxon>Fungiina</taxon>
        <taxon>Poritidae</taxon>
        <taxon>Porites</taxon>
    </lineage>
</organism>
<comment type="caution">
    <text evidence="1">The sequence shown here is derived from an EMBL/GenBank/DDBJ whole genome shotgun (WGS) entry which is preliminary data.</text>
</comment>
<proteinExistence type="predicted"/>
<protein>
    <submittedName>
        <fullName evidence="1">Uncharacterized protein</fullName>
    </submittedName>
</protein>